<dbReference type="SFLD" id="SFLDG01067">
    <property type="entry name" value="SPASM/twitch_domain_containing"/>
    <property type="match status" value="1"/>
</dbReference>
<dbReference type="SFLD" id="SFLDS00029">
    <property type="entry name" value="Radical_SAM"/>
    <property type="match status" value="1"/>
</dbReference>
<proteinExistence type="predicted"/>
<dbReference type="GO" id="GO:0046872">
    <property type="term" value="F:metal ion binding"/>
    <property type="evidence" value="ECO:0007669"/>
    <property type="project" value="UniProtKB-KW"/>
</dbReference>
<dbReference type="InterPro" id="IPR058240">
    <property type="entry name" value="rSAM_sf"/>
</dbReference>
<dbReference type="PANTHER" id="PTHR11228:SF7">
    <property type="entry name" value="PQQA PEPTIDE CYCLASE"/>
    <property type="match status" value="1"/>
</dbReference>
<evidence type="ECO:0000313" key="7">
    <source>
        <dbReference type="EMBL" id="EXZ42206.1"/>
    </source>
</evidence>
<reference evidence="7 8" key="1">
    <citation type="submission" date="2014-02" db="EMBL/GenBank/DDBJ databases">
        <authorList>
            <person name="Sears C."/>
            <person name="Carroll K."/>
            <person name="Sack B.R."/>
            <person name="Qadri F."/>
            <person name="Myers L.L."/>
            <person name="Chung G.-T."/>
            <person name="Escheverria P."/>
            <person name="Fraser C.M."/>
            <person name="Sadzewicz L."/>
            <person name="Shefchek K.A."/>
            <person name="Tallon L."/>
            <person name="Das S.P."/>
            <person name="Daugherty S."/>
            <person name="Mongodin E.F."/>
        </authorList>
    </citation>
    <scope>NUCLEOTIDE SEQUENCE [LARGE SCALE GENOMIC DNA]</scope>
    <source>
        <strain evidence="7 8">2-F-2 #4</strain>
    </source>
</reference>
<comment type="cofactor">
    <cofactor evidence="1">
        <name>[4Fe-4S] cluster</name>
        <dbReference type="ChEBI" id="CHEBI:49883"/>
    </cofactor>
</comment>
<evidence type="ECO:0000256" key="2">
    <source>
        <dbReference type="ARBA" id="ARBA00022691"/>
    </source>
</evidence>
<dbReference type="Proteomes" id="UP000022272">
    <property type="component" value="Unassembled WGS sequence"/>
</dbReference>
<dbReference type="Pfam" id="PF13186">
    <property type="entry name" value="SPASM"/>
    <property type="match status" value="1"/>
</dbReference>
<dbReference type="PROSITE" id="PS51918">
    <property type="entry name" value="RADICAL_SAM"/>
    <property type="match status" value="1"/>
</dbReference>
<comment type="caution">
    <text evidence="7">The sequence shown here is derived from an EMBL/GenBank/DDBJ whole genome shotgun (WGS) entry which is preliminary data.</text>
</comment>
<dbReference type="Gene3D" id="3.20.20.70">
    <property type="entry name" value="Aldolase class I"/>
    <property type="match status" value="1"/>
</dbReference>
<feature type="domain" description="Radical SAM core" evidence="6">
    <location>
        <begin position="34"/>
        <end position="236"/>
    </location>
</feature>
<dbReference type="GO" id="GO:0003824">
    <property type="term" value="F:catalytic activity"/>
    <property type="evidence" value="ECO:0007669"/>
    <property type="project" value="InterPro"/>
</dbReference>
<organism evidence="7 8">
    <name type="scientific">Bacteroides fragilis str. 2-F-2 #4</name>
    <dbReference type="NCBI Taxonomy" id="1339280"/>
    <lineage>
        <taxon>Bacteria</taxon>
        <taxon>Pseudomonadati</taxon>
        <taxon>Bacteroidota</taxon>
        <taxon>Bacteroidia</taxon>
        <taxon>Bacteroidales</taxon>
        <taxon>Bacteroidaceae</taxon>
        <taxon>Bacteroides</taxon>
    </lineage>
</organism>
<dbReference type="InterPro" id="IPR013785">
    <property type="entry name" value="Aldolase_TIM"/>
</dbReference>
<dbReference type="InterPro" id="IPR050377">
    <property type="entry name" value="Radical_SAM_PqqE_MftC-like"/>
</dbReference>
<keyword evidence="4" id="KW-0408">Iron</keyword>
<dbReference type="RefSeq" id="WP_005815613.1">
    <property type="nucleotide sequence ID" value="NZ_JGDM01000118.1"/>
</dbReference>
<dbReference type="CDD" id="cd01335">
    <property type="entry name" value="Radical_SAM"/>
    <property type="match status" value="1"/>
</dbReference>
<dbReference type="InterPro" id="IPR007197">
    <property type="entry name" value="rSAM"/>
</dbReference>
<dbReference type="GO" id="GO:0051536">
    <property type="term" value="F:iron-sulfur cluster binding"/>
    <property type="evidence" value="ECO:0007669"/>
    <property type="project" value="UniProtKB-KW"/>
</dbReference>
<dbReference type="EMBL" id="JGDM01000118">
    <property type="protein sequence ID" value="EXZ42206.1"/>
    <property type="molecule type" value="Genomic_DNA"/>
</dbReference>
<sequence length="342" mass="38865">MLRRHIGNYNFVGDAKTGITLRWGKTINDNPVFAPVPELADISISNHCTKGCSFCYKNSKPNQEFMSIEDYCYILDSMNHHKYGNVFQVAIGGGEPLEHPDFLSIIDKTLEHGIVPNFTTNGLNLTSELCKELKNKIGAVALSITSIDDIFFDKVSLLIKENIRVNIHYVLSSQNIKEAISIVSGEKNKYFKGINAIIFLTYKPAGRANIDNILKDDYNLNVFLNKIGQKNIIRPKIGFDACFVPMLLYHTDISPDLIDTCEGGFFSVYIDHNLNVSPCSFSNNSHDLFNLREYDFYDIWLDKLKVYRIKNKNKCKRADCPSHKQCRGCCSYYPEITTCYVG</sequence>
<dbReference type="PANTHER" id="PTHR11228">
    <property type="entry name" value="RADICAL SAM DOMAIN PROTEIN"/>
    <property type="match status" value="1"/>
</dbReference>
<evidence type="ECO:0000313" key="8">
    <source>
        <dbReference type="Proteomes" id="UP000022272"/>
    </source>
</evidence>
<dbReference type="SUPFAM" id="SSF102114">
    <property type="entry name" value="Radical SAM enzymes"/>
    <property type="match status" value="1"/>
</dbReference>
<evidence type="ECO:0000256" key="1">
    <source>
        <dbReference type="ARBA" id="ARBA00001966"/>
    </source>
</evidence>
<evidence type="ECO:0000259" key="6">
    <source>
        <dbReference type="PROSITE" id="PS51918"/>
    </source>
</evidence>
<dbReference type="InterPro" id="IPR023885">
    <property type="entry name" value="4Fe4S-binding_SPASM_dom"/>
</dbReference>
<gene>
    <name evidence="7" type="ORF">M076_4666</name>
</gene>
<accession>A0A016BNY7</accession>
<dbReference type="AlphaFoldDB" id="A0A016BNY7"/>
<keyword evidence="2" id="KW-0949">S-adenosyl-L-methionine</keyword>
<evidence type="ECO:0000256" key="3">
    <source>
        <dbReference type="ARBA" id="ARBA00022723"/>
    </source>
</evidence>
<protein>
    <submittedName>
        <fullName evidence="7">Radical SAM superfamily protein</fullName>
    </submittedName>
</protein>
<name>A0A016BNY7_BACFG</name>
<keyword evidence="5" id="KW-0411">Iron-sulfur</keyword>
<dbReference type="PATRIC" id="fig|1339280.3.peg.4457"/>
<keyword evidence="3" id="KW-0479">Metal-binding</keyword>
<dbReference type="Pfam" id="PF04055">
    <property type="entry name" value="Radical_SAM"/>
    <property type="match status" value="1"/>
</dbReference>
<evidence type="ECO:0000256" key="4">
    <source>
        <dbReference type="ARBA" id="ARBA00023004"/>
    </source>
</evidence>
<evidence type="ECO:0000256" key="5">
    <source>
        <dbReference type="ARBA" id="ARBA00023014"/>
    </source>
</evidence>